<organism evidence="2 3">
    <name type="scientific">Danxiaibacter flavus</name>
    <dbReference type="NCBI Taxonomy" id="3049108"/>
    <lineage>
        <taxon>Bacteria</taxon>
        <taxon>Pseudomonadati</taxon>
        <taxon>Bacteroidota</taxon>
        <taxon>Chitinophagia</taxon>
        <taxon>Chitinophagales</taxon>
        <taxon>Chitinophagaceae</taxon>
        <taxon>Danxiaibacter</taxon>
    </lineage>
</organism>
<keyword evidence="1" id="KW-0732">Signal</keyword>
<feature type="signal peptide" evidence="1">
    <location>
        <begin position="1"/>
        <end position="19"/>
    </location>
</feature>
<dbReference type="PROSITE" id="PS51257">
    <property type="entry name" value="PROKAR_LIPOPROTEIN"/>
    <property type="match status" value="1"/>
</dbReference>
<dbReference type="RefSeq" id="WP_369332120.1">
    <property type="nucleotide sequence ID" value="NZ_JAULBC010000010.1"/>
</dbReference>
<comment type="caution">
    <text evidence="2">The sequence shown here is derived from an EMBL/GenBank/DDBJ whole genome shotgun (WGS) entry which is preliminary data.</text>
</comment>
<proteinExistence type="predicted"/>
<name>A0ABV3ZMI8_9BACT</name>
<evidence type="ECO:0000313" key="2">
    <source>
        <dbReference type="EMBL" id="MEX6690705.1"/>
    </source>
</evidence>
<sequence>MKHLALLLVAFSASVCLFTSCTKTTTPPDDKHLTKKEILVQKPWQVDELIHNIGGINTQYIRGGINTTGIDYNLLRFVFKADGTGSHTDQFGNTYSLTWKFLTAAEQDLELTVNLPTTTTYQWNLVEIADSTLHATVKIKDKSGDILESFRMTQVK</sequence>
<feature type="chain" id="PRO_5047498283" description="Lipocalin-like domain-containing protein" evidence="1">
    <location>
        <begin position="20"/>
        <end position="156"/>
    </location>
</feature>
<gene>
    <name evidence="2" type="ORF">QTN47_24575</name>
</gene>
<keyword evidence="3" id="KW-1185">Reference proteome</keyword>
<protein>
    <recommendedName>
        <fullName evidence="4">Lipocalin-like domain-containing protein</fullName>
    </recommendedName>
</protein>
<evidence type="ECO:0000313" key="3">
    <source>
        <dbReference type="Proteomes" id="UP001560573"/>
    </source>
</evidence>
<dbReference type="Proteomes" id="UP001560573">
    <property type="component" value="Unassembled WGS sequence"/>
</dbReference>
<evidence type="ECO:0008006" key="4">
    <source>
        <dbReference type="Google" id="ProtNLM"/>
    </source>
</evidence>
<reference evidence="2 3" key="1">
    <citation type="submission" date="2023-07" db="EMBL/GenBank/DDBJ databases">
        <authorList>
            <person name="Lian W.-H."/>
        </authorList>
    </citation>
    <scope>NUCLEOTIDE SEQUENCE [LARGE SCALE GENOMIC DNA]</scope>
    <source>
        <strain evidence="2 3">SYSU DXS3180</strain>
    </source>
</reference>
<dbReference type="EMBL" id="JAULBC010000010">
    <property type="protein sequence ID" value="MEX6690705.1"/>
    <property type="molecule type" value="Genomic_DNA"/>
</dbReference>
<accession>A0ABV3ZMI8</accession>
<evidence type="ECO:0000256" key="1">
    <source>
        <dbReference type="SAM" id="SignalP"/>
    </source>
</evidence>